<evidence type="ECO:0000313" key="3">
    <source>
        <dbReference type="EMBL" id="MFB9312201.1"/>
    </source>
</evidence>
<dbReference type="SUPFAM" id="SSF56300">
    <property type="entry name" value="Metallo-dependent phosphatases"/>
    <property type="match status" value="1"/>
</dbReference>
<dbReference type="Gene3D" id="3.60.21.10">
    <property type="match status" value="1"/>
</dbReference>
<keyword evidence="4" id="KW-1185">Reference proteome</keyword>
<evidence type="ECO:0000256" key="2">
    <source>
        <dbReference type="SAM" id="Phobius"/>
    </source>
</evidence>
<keyword evidence="2" id="KW-1133">Transmembrane helix</keyword>
<sequence length="568" mass="59819">MREQAVRVMLRVLRRYAVCVVVAGVIGLPLSLSWAVTHTEVDEKIGTSPTTFTLSTQGHSEVRLGIAGTVYVPSSRGPLGVVATIDGPGDPGAGNGDLANYVRPEMLELYTGLFHDPEDAVAEYVDLVTAELRHQLVVSVLVVALVGGLGLLALSELLPLRSLRASRRDALRVVVAGVLALGMTGGLAVVQLRGSEGGRGPTEGTYALTALDGSLAEGATTDSPVVRALLSGAVEKAQKLVSRQDAAERAYREVALSDLEQQSGLMEGPRDGERAVMMQSDMHCSATMIRLQRQVFAQLSEADKAPSLLAIAGDLTTNGTAAEGTCIADEASISGDAPVAAIGGNHESSVSEEQMADAGMKVLDGQTEEVGGVRVLGDSDPSRTELFGGSSLRGDEGQDGQGRRLREVASEEDRPDLVLVHEAYAAQAFLDIESVDSLVQSPTTSPTVPPADPDDDGVGDVPAGAVFYGHWHRSIEPRVLWNSDGTWTLLMELDTTGGAIDTPTINNFSTPWSRPQQEASFPVVFLDDDTRLVTGYQLYRFATDGTVTVEPRVDVGGVPGEAAAAPQD</sequence>
<accession>A0ABV5K6G4</accession>
<feature type="region of interest" description="Disordered" evidence="1">
    <location>
        <begin position="375"/>
        <end position="401"/>
    </location>
</feature>
<name>A0ABV5K6G4_9ACTN</name>
<feature type="transmembrane region" description="Helical" evidence="2">
    <location>
        <begin position="170"/>
        <end position="190"/>
    </location>
</feature>
<protein>
    <recommendedName>
        <fullName evidence="5">Calcineurin-like phosphoesterase domain-containing protein</fullName>
    </recommendedName>
</protein>
<organism evidence="3 4">
    <name type="scientific">Nocardioides plantarum</name>
    <dbReference type="NCBI Taxonomy" id="29299"/>
    <lineage>
        <taxon>Bacteria</taxon>
        <taxon>Bacillati</taxon>
        <taxon>Actinomycetota</taxon>
        <taxon>Actinomycetes</taxon>
        <taxon>Propionibacteriales</taxon>
        <taxon>Nocardioidaceae</taxon>
        <taxon>Nocardioides</taxon>
    </lineage>
</organism>
<keyword evidence="2" id="KW-0812">Transmembrane</keyword>
<reference evidence="3 4" key="1">
    <citation type="submission" date="2024-09" db="EMBL/GenBank/DDBJ databases">
        <authorList>
            <person name="Sun Q."/>
            <person name="Mori K."/>
        </authorList>
    </citation>
    <scope>NUCLEOTIDE SEQUENCE [LARGE SCALE GENOMIC DNA]</scope>
    <source>
        <strain evidence="3 4">JCM 9626</strain>
    </source>
</reference>
<feature type="transmembrane region" description="Helical" evidence="2">
    <location>
        <begin position="12"/>
        <end position="36"/>
    </location>
</feature>
<gene>
    <name evidence="3" type="ORF">ACFFRI_04010</name>
</gene>
<evidence type="ECO:0008006" key="5">
    <source>
        <dbReference type="Google" id="ProtNLM"/>
    </source>
</evidence>
<comment type="caution">
    <text evidence="3">The sequence shown here is derived from an EMBL/GenBank/DDBJ whole genome shotgun (WGS) entry which is preliminary data.</text>
</comment>
<evidence type="ECO:0000256" key="1">
    <source>
        <dbReference type="SAM" id="MobiDB-lite"/>
    </source>
</evidence>
<feature type="transmembrane region" description="Helical" evidence="2">
    <location>
        <begin position="136"/>
        <end position="158"/>
    </location>
</feature>
<proteinExistence type="predicted"/>
<dbReference type="Proteomes" id="UP001589750">
    <property type="component" value="Unassembled WGS sequence"/>
</dbReference>
<dbReference type="RefSeq" id="WP_140010537.1">
    <property type="nucleotide sequence ID" value="NZ_JBHMDG010000004.1"/>
</dbReference>
<dbReference type="InterPro" id="IPR029052">
    <property type="entry name" value="Metallo-depent_PP-like"/>
</dbReference>
<dbReference type="EMBL" id="JBHMDG010000004">
    <property type="protein sequence ID" value="MFB9312201.1"/>
    <property type="molecule type" value="Genomic_DNA"/>
</dbReference>
<keyword evidence="2" id="KW-0472">Membrane</keyword>
<evidence type="ECO:0000313" key="4">
    <source>
        <dbReference type="Proteomes" id="UP001589750"/>
    </source>
</evidence>